<proteinExistence type="predicted"/>
<evidence type="ECO:0000313" key="2">
    <source>
        <dbReference type="EMBL" id="CAB4324511.1"/>
    </source>
</evidence>
<name>A0A6J5YJ74_9ZZZZ</name>
<reference evidence="2" key="1">
    <citation type="submission" date="2020-05" db="EMBL/GenBank/DDBJ databases">
        <authorList>
            <person name="Chiriac C."/>
            <person name="Salcher M."/>
            <person name="Ghai R."/>
            <person name="Kavagutti S V."/>
        </authorList>
    </citation>
    <scope>NUCLEOTIDE SEQUENCE</scope>
</reference>
<keyword evidence="1" id="KW-0472">Membrane</keyword>
<evidence type="ECO:0000256" key="1">
    <source>
        <dbReference type="SAM" id="Phobius"/>
    </source>
</evidence>
<dbReference type="AlphaFoldDB" id="A0A6J5YJ74"/>
<keyword evidence="1" id="KW-0812">Transmembrane</keyword>
<organism evidence="2">
    <name type="scientific">freshwater metagenome</name>
    <dbReference type="NCBI Taxonomy" id="449393"/>
    <lineage>
        <taxon>unclassified sequences</taxon>
        <taxon>metagenomes</taxon>
        <taxon>ecological metagenomes</taxon>
    </lineage>
</organism>
<accession>A0A6J5YJ74</accession>
<dbReference type="EMBL" id="CAEMXZ010000161">
    <property type="protein sequence ID" value="CAB4324511.1"/>
    <property type="molecule type" value="Genomic_DNA"/>
</dbReference>
<feature type="transmembrane region" description="Helical" evidence="1">
    <location>
        <begin position="33"/>
        <end position="55"/>
    </location>
</feature>
<sequence length="76" mass="8054">MGSATEKASGPSLFSIAEMAPESESAVGRLRKFLFAIDADIPVLVFLVLVCFVVVDDVLVVSDANEQAAADRAARR</sequence>
<gene>
    <name evidence="2" type="ORF">UFOPK1392_02285</name>
</gene>
<protein>
    <submittedName>
        <fullName evidence="2">Unannotated protein</fullName>
    </submittedName>
</protein>
<keyword evidence="1" id="KW-1133">Transmembrane helix</keyword>